<keyword evidence="2" id="KW-1185">Reference proteome</keyword>
<accession>A0A849HFX5</accession>
<proteinExistence type="predicted"/>
<organism evidence="1 2">
    <name type="scientific">Knoellia koreensis</name>
    <dbReference type="NCBI Taxonomy" id="2730921"/>
    <lineage>
        <taxon>Bacteria</taxon>
        <taxon>Bacillati</taxon>
        <taxon>Actinomycetota</taxon>
        <taxon>Actinomycetes</taxon>
        <taxon>Micrococcales</taxon>
        <taxon>Intrasporangiaceae</taxon>
        <taxon>Knoellia</taxon>
    </lineage>
</organism>
<dbReference type="AlphaFoldDB" id="A0A849HFX5"/>
<name>A0A849HFX5_9MICO</name>
<reference evidence="1 2" key="1">
    <citation type="submission" date="2020-04" db="EMBL/GenBank/DDBJ databases">
        <title>Knoellia sp. isolate from air conditioner.</title>
        <authorList>
            <person name="Chea S."/>
            <person name="Kim D.-U."/>
        </authorList>
    </citation>
    <scope>NUCLEOTIDE SEQUENCE [LARGE SCALE GENOMIC DNA]</scope>
    <source>
        <strain evidence="1 2">DB2414S</strain>
    </source>
</reference>
<dbReference type="Proteomes" id="UP000588586">
    <property type="component" value="Unassembled WGS sequence"/>
</dbReference>
<comment type="caution">
    <text evidence="1">The sequence shown here is derived from an EMBL/GenBank/DDBJ whole genome shotgun (WGS) entry which is preliminary data.</text>
</comment>
<evidence type="ECO:0000313" key="2">
    <source>
        <dbReference type="Proteomes" id="UP000588586"/>
    </source>
</evidence>
<gene>
    <name evidence="1" type="ORF">HJG52_03860</name>
</gene>
<sequence>MSTTSTLSEDMTFVDSTDTTNLGDAPHGAVLIRLSDADHIEIERPNDTSAVMVLTRAIETLEAVRHELRCGFSCRDLHDN</sequence>
<protein>
    <submittedName>
        <fullName evidence="1">Uncharacterized protein</fullName>
    </submittedName>
</protein>
<dbReference type="RefSeq" id="WP_171242205.1">
    <property type="nucleotide sequence ID" value="NZ_JABEPQ010000001.1"/>
</dbReference>
<dbReference type="EMBL" id="JABEPQ010000001">
    <property type="protein sequence ID" value="NNM45141.1"/>
    <property type="molecule type" value="Genomic_DNA"/>
</dbReference>
<evidence type="ECO:0000313" key="1">
    <source>
        <dbReference type="EMBL" id="NNM45141.1"/>
    </source>
</evidence>